<dbReference type="PANTHER" id="PTHR30572:SF15">
    <property type="entry name" value="ABC TRANSPORTER PERMEASE"/>
    <property type="match status" value="1"/>
</dbReference>
<evidence type="ECO:0000256" key="1">
    <source>
        <dbReference type="ARBA" id="ARBA00004651"/>
    </source>
</evidence>
<dbReference type="GO" id="GO:0022857">
    <property type="term" value="F:transmembrane transporter activity"/>
    <property type="evidence" value="ECO:0007669"/>
    <property type="project" value="TreeGrafter"/>
</dbReference>
<keyword evidence="10" id="KW-1185">Reference proteome</keyword>
<dbReference type="Pfam" id="PF12704">
    <property type="entry name" value="MacB_PCD"/>
    <property type="match status" value="1"/>
</dbReference>
<keyword evidence="4 6" id="KW-1133">Transmembrane helix</keyword>
<dbReference type="Proteomes" id="UP000293296">
    <property type="component" value="Chromosome"/>
</dbReference>
<keyword evidence="5 6" id="KW-0472">Membrane</keyword>
<evidence type="ECO:0000256" key="2">
    <source>
        <dbReference type="ARBA" id="ARBA00022475"/>
    </source>
</evidence>
<gene>
    <name evidence="9" type="ORF">C3Y92_13450</name>
</gene>
<sequence length="388" mass="41170">MAVPLSYSWRNLVTRRLTTTLTAGGMALVVFVFTATLMLAEGLRQTLVSTGSPGNVIVLRKGSETEVQSGLERVQASAMTARAEIAPGSDGRPLAAREMVVLIGLTKKSTGKTSNVVIRGIEPASLALRGQVRLISGRAPQPGTPEIMVGKAVAKGFTGAEIGQSLRFGKRDWPIVGVFDAGSTGFSSEIWGDADQLMPAFGRNAYSIVVAGLREPGLFESFKEAVEADPRLQAEVWRETRYYEKQSDMMRKFLTVLGVSLTLIFSLGAMIGAMITMYASVAGRVAEIGTLRAIGFTRGAVLAAFLAESTLLGLIGGLAGVGLAAGLSFLTFSTTNFQTFSELAFRFTLAPWIVVLSLAFSLFMGVVGGFLPALRASRLGIVEALREG</sequence>
<dbReference type="OrthoDB" id="241967at2"/>
<evidence type="ECO:0000256" key="6">
    <source>
        <dbReference type="SAM" id="Phobius"/>
    </source>
</evidence>
<feature type="transmembrane region" description="Helical" evidence="6">
    <location>
        <begin position="352"/>
        <end position="374"/>
    </location>
</feature>
<feature type="transmembrane region" description="Helical" evidence="6">
    <location>
        <begin position="20"/>
        <end position="40"/>
    </location>
</feature>
<name>A0A4P6HLU5_9BACT</name>
<dbReference type="KEGG" id="dcb:C3Y92_13450"/>
<organism evidence="9 10">
    <name type="scientific">Solidesulfovibrio carbinolicus</name>
    <dbReference type="NCBI Taxonomy" id="296842"/>
    <lineage>
        <taxon>Bacteria</taxon>
        <taxon>Pseudomonadati</taxon>
        <taxon>Thermodesulfobacteriota</taxon>
        <taxon>Desulfovibrionia</taxon>
        <taxon>Desulfovibrionales</taxon>
        <taxon>Desulfovibrionaceae</taxon>
        <taxon>Solidesulfovibrio</taxon>
    </lineage>
</organism>
<protein>
    <submittedName>
        <fullName evidence="9">Multidrug ABC transporter permease</fullName>
    </submittedName>
</protein>
<dbReference type="Pfam" id="PF02687">
    <property type="entry name" value="FtsX"/>
    <property type="match status" value="1"/>
</dbReference>
<feature type="transmembrane region" description="Helical" evidence="6">
    <location>
        <begin position="311"/>
        <end position="332"/>
    </location>
</feature>
<dbReference type="InterPro" id="IPR003838">
    <property type="entry name" value="ABC3_permease_C"/>
</dbReference>
<dbReference type="InterPro" id="IPR025857">
    <property type="entry name" value="MacB_PCD"/>
</dbReference>
<evidence type="ECO:0000313" key="10">
    <source>
        <dbReference type="Proteomes" id="UP000293296"/>
    </source>
</evidence>
<evidence type="ECO:0000256" key="5">
    <source>
        <dbReference type="ARBA" id="ARBA00023136"/>
    </source>
</evidence>
<evidence type="ECO:0000259" key="8">
    <source>
        <dbReference type="Pfam" id="PF12704"/>
    </source>
</evidence>
<evidence type="ECO:0000256" key="3">
    <source>
        <dbReference type="ARBA" id="ARBA00022692"/>
    </source>
</evidence>
<dbReference type="RefSeq" id="WP_129353408.1">
    <property type="nucleotide sequence ID" value="NZ_CP026538.1"/>
</dbReference>
<dbReference type="AlphaFoldDB" id="A0A4P6HLU5"/>
<feature type="transmembrane region" description="Helical" evidence="6">
    <location>
        <begin position="285"/>
        <end position="306"/>
    </location>
</feature>
<proteinExistence type="predicted"/>
<keyword evidence="3 6" id="KW-0812">Transmembrane</keyword>
<accession>A0A4P6HLU5</accession>
<feature type="domain" description="MacB-like periplasmic core" evidence="8">
    <location>
        <begin position="19"/>
        <end position="227"/>
    </location>
</feature>
<comment type="subcellular location">
    <subcellularLocation>
        <location evidence="1">Cell membrane</location>
        <topology evidence="1">Multi-pass membrane protein</topology>
    </subcellularLocation>
</comment>
<reference evidence="9 10" key="1">
    <citation type="submission" date="2018-02" db="EMBL/GenBank/DDBJ databases">
        <title>Genome sequence of Desulfovibrio carbinolicus DSM 3852.</title>
        <authorList>
            <person name="Wilbanks E."/>
            <person name="Skennerton C.T."/>
            <person name="Orphan V.J."/>
        </authorList>
    </citation>
    <scope>NUCLEOTIDE SEQUENCE [LARGE SCALE GENOMIC DNA]</scope>
    <source>
        <strain evidence="9 10">DSM 3852</strain>
    </source>
</reference>
<evidence type="ECO:0000256" key="4">
    <source>
        <dbReference type="ARBA" id="ARBA00022989"/>
    </source>
</evidence>
<dbReference type="EMBL" id="CP026538">
    <property type="protein sequence ID" value="QAZ68173.1"/>
    <property type="molecule type" value="Genomic_DNA"/>
</dbReference>
<feature type="domain" description="ABC3 transporter permease C-terminal" evidence="7">
    <location>
        <begin position="261"/>
        <end position="379"/>
    </location>
</feature>
<feature type="transmembrane region" description="Helical" evidence="6">
    <location>
        <begin position="253"/>
        <end position="279"/>
    </location>
</feature>
<evidence type="ECO:0000259" key="7">
    <source>
        <dbReference type="Pfam" id="PF02687"/>
    </source>
</evidence>
<dbReference type="InterPro" id="IPR050250">
    <property type="entry name" value="Macrolide_Exporter_MacB"/>
</dbReference>
<keyword evidence="2" id="KW-1003">Cell membrane</keyword>
<dbReference type="GO" id="GO:0005886">
    <property type="term" value="C:plasma membrane"/>
    <property type="evidence" value="ECO:0007669"/>
    <property type="project" value="UniProtKB-SubCell"/>
</dbReference>
<evidence type="ECO:0000313" key="9">
    <source>
        <dbReference type="EMBL" id="QAZ68173.1"/>
    </source>
</evidence>
<dbReference type="PANTHER" id="PTHR30572">
    <property type="entry name" value="MEMBRANE COMPONENT OF TRANSPORTER-RELATED"/>
    <property type="match status" value="1"/>
</dbReference>